<evidence type="ECO:0000256" key="3">
    <source>
        <dbReference type="ARBA" id="ARBA00026121"/>
    </source>
</evidence>
<dbReference type="EMBL" id="CAJNOH010000078">
    <property type="protein sequence ID" value="CAF0845969.1"/>
    <property type="molecule type" value="Genomic_DNA"/>
</dbReference>
<organism evidence="5 6">
    <name type="scientific">Rotaria sordida</name>
    <dbReference type="NCBI Taxonomy" id="392033"/>
    <lineage>
        <taxon>Eukaryota</taxon>
        <taxon>Metazoa</taxon>
        <taxon>Spiralia</taxon>
        <taxon>Gnathifera</taxon>
        <taxon>Rotifera</taxon>
        <taxon>Eurotatoria</taxon>
        <taxon>Bdelloidea</taxon>
        <taxon>Philodinida</taxon>
        <taxon>Philodinidae</taxon>
        <taxon>Rotaria</taxon>
    </lineage>
</organism>
<keyword evidence="2" id="KW-0276">Fatty acid metabolism</keyword>
<keyword evidence="2" id="KW-0443">Lipid metabolism</keyword>
<evidence type="ECO:0000259" key="4">
    <source>
        <dbReference type="Pfam" id="PF00501"/>
    </source>
</evidence>
<accession>A0A813VNP2</accession>
<dbReference type="InterPro" id="IPR042099">
    <property type="entry name" value="ANL_N_sf"/>
</dbReference>
<dbReference type="Gene3D" id="3.40.50.12780">
    <property type="entry name" value="N-terminal domain of ligase-like"/>
    <property type="match status" value="1"/>
</dbReference>
<evidence type="ECO:0000313" key="6">
    <source>
        <dbReference type="Proteomes" id="UP000663854"/>
    </source>
</evidence>
<dbReference type="InterPro" id="IPR020845">
    <property type="entry name" value="AMP-binding_CS"/>
</dbReference>
<evidence type="ECO:0000256" key="2">
    <source>
        <dbReference type="ARBA" id="ARBA00022832"/>
    </source>
</evidence>
<dbReference type="GO" id="GO:0004467">
    <property type="term" value="F:long-chain fatty acid-CoA ligase activity"/>
    <property type="evidence" value="ECO:0007669"/>
    <property type="project" value="UniProtKB-EC"/>
</dbReference>
<dbReference type="Proteomes" id="UP000663854">
    <property type="component" value="Unassembled WGS sequence"/>
</dbReference>
<reference evidence="5" key="1">
    <citation type="submission" date="2021-02" db="EMBL/GenBank/DDBJ databases">
        <authorList>
            <person name="Nowell W R."/>
        </authorList>
    </citation>
    <scope>NUCLEOTIDE SEQUENCE</scope>
</reference>
<dbReference type="PANTHER" id="PTHR43272">
    <property type="entry name" value="LONG-CHAIN-FATTY-ACID--COA LIGASE"/>
    <property type="match status" value="1"/>
</dbReference>
<dbReference type="GO" id="GO:0016020">
    <property type="term" value="C:membrane"/>
    <property type="evidence" value="ECO:0007669"/>
    <property type="project" value="TreeGrafter"/>
</dbReference>
<name>A0A813VNP2_9BILA</name>
<evidence type="ECO:0000256" key="1">
    <source>
        <dbReference type="ARBA" id="ARBA00022598"/>
    </source>
</evidence>
<protein>
    <recommendedName>
        <fullName evidence="3">long-chain-fatty-acid--CoA ligase</fullName>
        <ecNumber evidence="3">6.2.1.3</ecNumber>
    </recommendedName>
</protein>
<dbReference type="PROSITE" id="PS00455">
    <property type="entry name" value="AMP_BINDING"/>
    <property type="match status" value="1"/>
</dbReference>
<sequence>MNTLDILPRPTIDPDNVATLLLTSGTTGEPKIAMLTHDNVLTAAKSVIDRENRAGIVSSPLNRHCSFLPMAHLYEQAALSMMLINGGRIICCPAPEKLLEYYALMKPTRLFMVPRVLNKVYDKVMTEVDKSKVKRFLVEQALRKEQSSFLSRIIFRKVKQLFGGEVSIMLSGSAPISPDILHFFSYCTRYSNI</sequence>
<feature type="domain" description="AMP-dependent synthetase/ligase" evidence="4">
    <location>
        <begin position="9"/>
        <end position="188"/>
    </location>
</feature>
<dbReference type="AlphaFoldDB" id="A0A813VNP2"/>
<dbReference type="PANTHER" id="PTHR43272:SF107">
    <property type="entry name" value="LONG-CHAIN-FATTY-ACID--COA LIGASE 5"/>
    <property type="match status" value="1"/>
</dbReference>
<comment type="caution">
    <text evidence="5">The sequence shown here is derived from an EMBL/GenBank/DDBJ whole genome shotgun (WGS) entry which is preliminary data.</text>
</comment>
<dbReference type="EC" id="6.2.1.3" evidence="3"/>
<evidence type="ECO:0000313" key="5">
    <source>
        <dbReference type="EMBL" id="CAF0845969.1"/>
    </source>
</evidence>
<dbReference type="GO" id="GO:0005783">
    <property type="term" value="C:endoplasmic reticulum"/>
    <property type="evidence" value="ECO:0007669"/>
    <property type="project" value="TreeGrafter"/>
</dbReference>
<dbReference type="Pfam" id="PF00501">
    <property type="entry name" value="AMP-binding"/>
    <property type="match status" value="1"/>
</dbReference>
<keyword evidence="1" id="KW-0436">Ligase</keyword>
<gene>
    <name evidence="5" type="ORF">PYM288_LOCUS6816</name>
</gene>
<dbReference type="SUPFAM" id="SSF56801">
    <property type="entry name" value="Acetyl-CoA synthetase-like"/>
    <property type="match status" value="1"/>
</dbReference>
<dbReference type="InterPro" id="IPR000873">
    <property type="entry name" value="AMP-dep_synth/lig_dom"/>
</dbReference>
<proteinExistence type="predicted"/>